<protein>
    <submittedName>
        <fullName evidence="2">Uncharacterized protein</fullName>
    </submittedName>
</protein>
<evidence type="ECO:0000313" key="2">
    <source>
        <dbReference type="EMBL" id="SVC92277.1"/>
    </source>
</evidence>
<organism evidence="2">
    <name type="scientific">marine metagenome</name>
    <dbReference type="NCBI Taxonomy" id="408172"/>
    <lineage>
        <taxon>unclassified sequences</taxon>
        <taxon>metagenomes</taxon>
        <taxon>ecological metagenomes</taxon>
    </lineage>
</organism>
<sequence>MIAEIYDDFGIEKVMLEYYLIKPYYLEQDTILYQEPIIMPGDNKTAKYINYDWNKVNINLNPGDELFYYIKAYDNNIKTGPGIGKSDILRAYFPNLEELYFEVEEQQDQVVDTFDNMMDSLDELKDMYEEITNDVLKEETGWEQEKEASKMVQELENISEKIESLDNTIKTIKELNEKNNLINSELGEKIEKLRKMFQDAISPELMESLRKLQESLSKNNFQESVQELNNFEFEMNDLERQLDRMIE</sequence>
<proteinExistence type="predicted"/>
<gene>
    <name evidence="2" type="ORF">METZ01_LOCUS345131</name>
</gene>
<feature type="non-terminal residue" evidence="2">
    <location>
        <position position="247"/>
    </location>
</feature>
<name>A0A382R506_9ZZZZ</name>
<accession>A0A382R506</accession>
<keyword evidence="1" id="KW-0175">Coiled coil</keyword>
<reference evidence="2" key="1">
    <citation type="submission" date="2018-05" db="EMBL/GenBank/DDBJ databases">
        <authorList>
            <person name="Lanie J.A."/>
            <person name="Ng W.-L."/>
            <person name="Kazmierczak K.M."/>
            <person name="Andrzejewski T.M."/>
            <person name="Davidsen T.M."/>
            <person name="Wayne K.J."/>
            <person name="Tettelin H."/>
            <person name="Glass J.I."/>
            <person name="Rusch D."/>
            <person name="Podicherti R."/>
            <person name="Tsui H.-C.T."/>
            <person name="Winkler M.E."/>
        </authorList>
    </citation>
    <scope>NUCLEOTIDE SEQUENCE</scope>
</reference>
<feature type="coiled-coil region" evidence="1">
    <location>
        <begin position="114"/>
        <end position="192"/>
    </location>
</feature>
<evidence type="ECO:0000256" key="1">
    <source>
        <dbReference type="SAM" id="Coils"/>
    </source>
</evidence>
<dbReference type="AlphaFoldDB" id="A0A382R506"/>
<dbReference type="EMBL" id="UINC01118863">
    <property type="protein sequence ID" value="SVC92277.1"/>
    <property type="molecule type" value="Genomic_DNA"/>
</dbReference>